<proteinExistence type="predicted"/>
<name>A0A7Z0LX72_9GAMM</name>
<dbReference type="RefSeq" id="WP_179917272.1">
    <property type="nucleotide sequence ID" value="NZ_CAXBPG010000029.1"/>
</dbReference>
<protein>
    <submittedName>
        <fullName evidence="1">Uncharacterized protein</fullName>
    </submittedName>
</protein>
<accession>A0A7Z0LX72</accession>
<dbReference type="EMBL" id="JACCDE010000045">
    <property type="protein sequence ID" value="NYS80231.1"/>
    <property type="molecule type" value="Genomic_DNA"/>
</dbReference>
<organism evidence="1 2">
    <name type="scientific">Vreelandella glaciei</name>
    <dbReference type="NCBI Taxonomy" id="186761"/>
    <lineage>
        <taxon>Bacteria</taxon>
        <taxon>Pseudomonadati</taxon>
        <taxon>Pseudomonadota</taxon>
        <taxon>Gammaproteobacteria</taxon>
        <taxon>Oceanospirillales</taxon>
        <taxon>Halomonadaceae</taxon>
        <taxon>Vreelandella</taxon>
    </lineage>
</organism>
<sequence>MLFGLFWQLIATLTRVHDWRMTASTQLAPIEQSVCAQWAVPSLFVA</sequence>
<keyword evidence="2" id="KW-1185">Reference proteome</keyword>
<dbReference type="AlphaFoldDB" id="A0A7Z0LX72"/>
<dbReference type="Proteomes" id="UP000526892">
    <property type="component" value="Unassembled WGS sequence"/>
</dbReference>
<evidence type="ECO:0000313" key="1">
    <source>
        <dbReference type="EMBL" id="NYS80231.1"/>
    </source>
</evidence>
<gene>
    <name evidence="1" type="ORF">HZS80_21450</name>
</gene>
<comment type="caution">
    <text evidence="1">The sequence shown here is derived from an EMBL/GenBank/DDBJ whole genome shotgun (WGS) entry which is preliminary data.</text>
</comment>
<evidence type="ECO:0000313" key="2">
    <source>
        <dbReference type="Proteomes" id="UP000526892"/>
    </source>
</evidence>
<reference evidence="1 2" key="1">
    <citation type="journal article" date="2003" name="Extremophiles">
        <title>Halomonas glaciei sp. nov. isolated from fast ice of Adelie Land, Antarctica.</title>
        <authorList>
            <person name="Reddy G.S."/>
            <person name="Raghavan P.U."/>
            <person name="Sarita N.B."/>
            <person name="Prakash J.S."/>
            <person name="Nagesh N."/>
            <person name="Delille D."/>
            <person name="Shivaji S."/>
        </authorList>
    </citation>
    <scope>NUCLEOTIDE SEQUENCE [LARGE SCALE GENOMIC DNA]</scope>
    <source>
        <strain evidence="1 2">DD39</strain>
    </source>
</reference>